<evidence type="ECO:0000256" key="1">
    <source>
        <dbReference type="ARBA" id="ARBA00000085"/>
    </source>
</evidence>
<evidence type="ECO:0000256" key="10">
    <source>
        <dbReference type="ARBA" id="ARBA00022840"/>
    </source>
</evidence>
<evidence type="ECO:0000256" key="8">
    <source>
        <dbReference type="ARBA" id="ARBA00022741"/>
    </source>
</evidence>
<evidence type="ECO:0000256" key="5">
    <source>
        <dbReference type="ARBA" id="ARBA00022553"/>
    </source>
</evidence>
<organism evidence="16 17">
    <name type="scientific">Candidatus Blautia merdavium</name>
    <dbReference type="NCBI Taxonomy" id="2838494"/>
    <lineage>
        <taxon>Bacteria</taxon>
        <taxon>Bacillati</taxon>
        <taxon>Bacillota</taxon>
        <taxon>Clostridia</taxon>
        <taxon>Lachnospirales</taxon>
        <taxon>Lachnospiraceae</taxon>
        <taxon>Blautia</taxon>
    </lineage>
</organism>
<dbReference type="FunFam" id="1.10.287.130:FF:000008">
    <property type="entry name" value="Two-component sensor histidine kinase"/>
    <property type="match status" value="1"/>
</dbReference>
<dbReference type="PANTHER" id="PTHR45528:SF1">
    <property type="entry name" value="SENSOR HISTIDINE KINASE CPXA"/>
    <property type="match status" value="1"/>
</dbReference>
<dbReference type="InterPro" id="IPR003594">
    <property type="entry name" value="HATPase_dom"/>
</dbReference>
<comment type="subcellular location">
    <subcellularLocation>
        <location evidence="2">Cell membrane</location>
        <topology evidence="2">Multi-pass membrane protein</topology>
    </subcellularLocation>
</comment>
<dbReference type="CDD" id="cd00082">
    <property type="entry name" value="HisKA"/>
    <property type="match status" value="1"/>
</dbReference>
<keyword evidence="10" id="KW-0067">ATP-binding</keyword>
<evidence type="ECO:0000256" key="13">
    <source>
        <dbReference type="ARBA" id="ARBA00023136"/>
    </source>
</evidence>
<feature type="domain" description="Histidine kinase" evidence="15">
    <location>
        <begin position="542"/>
        <end position="754"/>
    </location>
</feature>
<reference evidence="16" key="2">
    <citation type="submission" date="2021-04" db="EMBL/GenBank/DDBJ databases">
        <authorList>
            <person name="Gilroy R."/>
        </authorList>
    </citation>
    <scope>NUCLEOTIDE SEQUENCE</scope>
    <source>
        <strain evidence="16">ChiBcec2-3848</strain>
    </source>
</reference>
<evidence type="ECO:0000256" key="7">
    <source>
        <dbReference type="ARBA" id="ARBA00022692"/>
    </source>
</evidence>
<dbReference type="InterPro" id="IPR003661">
    <property type="entry name" value="HisK_dim/P_dom"/>
</dbReference>
<name>A0A9D2PLL3_9FIRM</name>
<keyword evidence="9 16" id="KW-0418">Kinase</keyword>
<dbReference type="SUPFAM" id="SSF55874">
    <property type="entry name" value="ATPase domain of HSP90 chaperone/DNA topoisomerase II/histidine kinase"/>
    <property type="match status" value="1"/>
</dbReference>
<dbReference type="Pfam" id="PF02518">
    <property type="entry name" value="HATPase_c"/>
    <property type="match status" value="1"/>
</dbReference>
<dbReference type="EMBL" id="DWVZ01000036">
    <property type="protein sequence ID" value="HJC62558.1"/>
    <property type="molecule type" value="Genomic_DNA"/>
</dbReference>
<evidence type="ECO:0000313" key="17">
    <source>
        <dbReference type="Proteomes" id="UP000823886"/>
    </source>
</evidence>
<evidence type="ECO:0000256" key="3">
    <source>
        <dbReference type="ARBA" id="ARBA00012438"/>
    </source>
</evidence>
<dbReference type="PANTHER" id="PTHR45528">
    <property type="entry name" value="SENSOR HISTIDINE KINASE CPXA"/>
    <property type="match status" value="1"/>
</dbReference>
<dbReference type="GO" id="GO:0005886">
    <property type="term" value="C:plasma membrane"/>
    <property type="evidence" value="ECO:0007669"/>
    <property type="project" value="UniProtKB-SubCell"/>
</dbReference>
<dbReference type="AlphaFoldDB" id="A0A9D2PLL3"/>
<accession>A0A9D2PLL3</accession>
<evidence type="ECO:0000256" key="2">
    <source>
        <dbReference type="ARBA" id="ARBA00004651"/>
    </source>
</evidence>
<keyword evidence="4" id="KW-1003">Cell membrane</keyword>
<dbReference type="PROSITE" id="PS50109">
    <property type="entry name" value="HIS_KIN"/>
    <property type="match status" value="1"/>
</dbReference>
<feature type="transmembrane region" description="Helical" evidence="14">
    <location>
        <begin position="315"/>
        <end position="336"/>
    </location>
</feature>
<proteinExistence type="predicted"/>
<keyword evidence="12" id="KW-0902">Two-component regulatory system</keyword>
<dbReference type="SMART" id="SM00388">
    <property type="entry name" value="HisKA"/>
    <property type="match status" value="1"/>
</dbReference>
<sequence length="754" mass="85552">MDTKSKNFHKLAVILICLIILLPSAAMMVVRPHYIKEKTGKDEFPFAYSSVMEQLVTNSYVLYAEELLSQDKTLTPCDIFFPDNVFSYSSGLDAQTATEEFAEDTVDSSDGSYLADTIWIEDQVQASYDDWSSTFSQMRSYLEYEILDRTTGKILDSNHSAPGTKSSTYQSLEEIQTDSVLKNSSDYAFAAAIEYGENGNIESTPFFSHEKSTASQALNEKAKSNPFSYISESEDPNLTFRRPENRIYCYTITKDSLKALTEDYPGIIYTYNSSDTSTEDLMIFFLTLSGIVAGAALLLPFIRPLNTGRERIFQVPFELVVLISISVLSISVAVSADPYTMNQQSIYSVLTSIGWQDSAANAAQYLWGLLGWVMIFSVFYWTAGCARLIFSMGPRQYIREHVFCYRFFPWMKKIWAQIYDNLLHINLKEDANRLLIKIVLVNFIILGFISLLWVWGLAALLVYSIALFFLLRKYFRKIQDQYQLLLEATNELAQGNLNGTIPEDLGVFEPFREEIDKIQTGFRKAVDEEVKSTKMKTDLITNVSHDLKTPLTAIITYVDLLKQPDLPEEEKTRYIGILDQKANRLKYLIEDLFEISKATSKAVTLNIADIDLISLLLQVKLELQDKIEAAGLNFRMNLPEHKVILPLDGQRTYRILENLLVNITKYALPGTRVYVHAEDTENHVKIIMKNISATELDFSPSEITERFVRGDASRNTEGSGLGLAIAKSFTELQGGRLEIFTDADLFTVEITFLK</sequence>
<evidence type="ECO:0000256" key="12">
    <source>
        <dbReference type="ARBA" id="ARBA00023012"/>
    </source>
</evidence>
<dbReference type="SUPFAM" id="SSF47384">
    <property type="entry name" value="Homodimeric domain of signal transducing histidine kinase"/>
    <property type="match status" value="1"/>
</dbReference>
<keyword evidence="11 14" id="KW-1133">Transmembrane helix</keyword>
<dbReference type="EC" id="2.7.13.3" evidence="3"/>
<dbReference type="Pfam" id="PF00512">
    <property type="entry name" value="HisKA"/>
    <property type="match status" value="1"/>
</dbReference>
<keyword evidence="13 14" id="KW-0472">Membrane</keyword>
<dbReference type="InterPro" id="IPR050398">
    <property type="entry name" value="HssS/ArlS-like"/>
</dbReference>
<reference evidence="16" key="1">
    <citation type="journal article" date="2021" name="PeerJ">
        <title>Extensive microbial diversity within the chicken gut microbiome revealed by metagenomics and culture.</title>
        <authorList>
            <person name="Gilroy R."/>
            <person name="Ravi A."/>
            <person name="Getino M."/>
            <person name="Pursley I."/>
            <person name="Horton D.L."/>
            <person name="Alikhan N.F."/>
            <person name="Baker D."/>
            <person name="Gharbi K."/>
            <person name="Hall N."/>
            <person name="Watson M."/>
            <person name="Adriaenssens E.M."/>
            <person name="Foster-Nyarko E."/>
            <person name="Jarju S."/>
            <person name="Secka A."/>
            <person name="Antonio M."/>
            <person name="Oren A."/>
            <person name="Chaudhuri R.R."/>
            <person name="La Ragione R."/>
            <person name="Hildebrand F."/>
            <person name="Pallen M.J."/>
        </authorList>
    </citation>
    <scope>NUCLEOTIDE SEQUENCE</scope>
    <source>
        <strain evidence="16">ChiBcec2-3848</strain>
    </source>
</reference>
<evidence type="ECO:0000256" key="9">
    <source>
        <dbReference type="ARBA" id="ARBA00022777"/>
    </source>
</evidence>
<protein>
    <recommendedName>
        <fullName evidence="3">histidine kinase</fullName>
        <ecNumber evidence="3">2.7.13.3</ecNumber>
    </recommendedName>
</protein>
<keyword evidence="7 14" id="KW-0812">Transmembrane</keyword>
<keyword evidence="6" id="KW-0808">Transferase</keyword>
<comment type="caution">
    <text evidence="16">The sequence shown here is derived from an EMBL/GenBank/DDBJ whole genome shotgun (WGS) entry which is preliminary data.</text>
</comment>
<dbReference type="InterPro" id="IPR036890">
    <property type="entry name" value="HATPase_C_sf"/>
</dbReference>
<dbReference type="InterPro" id="IPR005467">
    <property type="entry name" value="His_kinase_dom"/>
</dbReference>
<gene>
    <name evidence="16" type="ORF">H9753_02910</name>
</gene>
<dbReference type="SMART" id="SM00387">
    <property type="entry name" value="HATPase_c"/>
    <property type="match status" value="1"/>
</dbReference>
<dbReference type="GO" id="GO:0005524">
    <property type="term" value="F:ATP binding"/>
    <property type="evidence" value="ECO:0007669"/>
    <property type="project" value="UniProtKB-KW"/>
</dbReference>
<evidence type="ECO:0000259" key="15">
    <source>
        <dbReference type="PROSITE" id="PS50109"/>
    </source>
</evidence>
<feature type="transmembrane region" description="Helical" evidence="14">
    <location>
        <begin position="434"/>
        <end position="451"/>
    </location>
</feature>
<comment type="catalytic activity">
    <reaction evidence="1">
        <text>ATP + protein L-histidine = ADP + protein N-phospho-L-histidine.</text>
        <dbReference type="EC" id="2.7.13.3"/>
    </reaction>
</comment>
<evidence type="ECO:0000256" key="6">
    <source>
        <dbReference type="ARBA" id="ARBA00022679"/>
    </source>
</evidence>
<evidence type="ECO:0000313" key="16">
    <source>
        <dbReference type="EMBL" id="HJC62558.1"/>
    </source>
</evidence>
<feature type="transmembrane region" description="Helical" evidence="14">
    <location>
        <begin position="281"/>
        <end position="303"/>
    </location>
</feature>
<dbReference type="Gene3D" id="3.30.565.10">
    <property type="entry name" value="Histidine kinase-like ATPase, C-terminal domain"/>
    <property type="match status" value="1"/>
</dbReference>
<evidence type="ECO:0000256" key="11">
    <source>
        <dbReference type="ARBA" id="ARBA00022989"/>
    </source>
</evidence>
<keyword evidence="8" id="KW-0547">Nucleotide-binding</keyword>
<dbReference type="GO" id="GO:0000155">
    <property type="term" value="F:phosphorelay sensor kinase activity"/>
    <property type="evidence" value="ECO:0007669"/>
    <property type="project" value="InterPro"/>
</dbReference>
<feature type="transmembrane region" description="Helical" evidence="14">
    <location>
        <begin position="365"/>
        <end position="390"/>
    </location>
</feature>
<keyword evidence="5" id="KW-0597">Phosphoprotein</keyword>
<dbReference type="Proteomes" id="UP000823886">
    <property type="component" value="Unassembled WGS sequence"/>
</dbReference>
<evidence type="ECO:0000256" key="4">
    <source>
        <dbReference type="ARBA" id="ARBA00022475"/>
    </source>
</evidence>
<dbReference type="Gene3D" id="1.10.287.130">
    <property type="match status" value="1"/>
</dbReference>
<dbReference type="InterPro" id="IPR036097">
    <property type="entry name" value="HisK_dim/P_sf"/>
</dbReference>
<evidence type="ECO:0000256" key="14">
    <source>
        <dbReference type="SAM" id="Phobius"/>
    </source>
</evidence>